<feature type="binding site" evidence="3 5">
    <location>
        <position position="48"/>
    </location>
    <ligand>
        <name>substrate</name>
    </ligand>
</feature>
<dbReference type="PANTHER" id="PTHR23046:SF2">
    <property type="entry name" value="PHOSPHORIBOSYLAMINOIMIDAZOLE CARBOXYLASE"/>
    <property type="match status" value="1"/>
</dbReference>
<protein>
    <recommendedName>
        <fullName evidence="3 4">N5-carboxyaminoimidazole ribonucleotide mutase</fullName>
        <shortName evidence="3 4">N5-CAIR mutase</shortName>
        <ecNumber evidence="3 4">5.4.99.18</ecNumber>
    </recommendedName>
    <alternativeName>
        <fullName evidence="3">5-(carboxyamino)imidazole ribonucleotide mutase</fullName>
    </alternativeName>
</protein>
<dbReference type="RefSeq" id="WP_110023324.1">
    <property type="nucleotide sequence ID" value="NZ_PDNZ01000004.1"/>
</dbReference>
<dbReference type="Proteomes" id="UP000246278">
    <property type="component" value="Unassembled WGS sequence"/>
</dbReference>
<comment type="function">
    <text evidence="3 4">Catalyzes the conversion of N5-carboxyaminoimidazole ribonucleotide (N5-CAIR) to 4-carboxy-5-aminoimidazole ribonucleotide (CAIR).</text>
</comment>
<evidence type="ECO:0000256" key="3">
    <source>
        <dbReference type="HAMAP-Rule" id="MF_01929"/>
    </source>
</evidence>
<comment type="caution">
    <text evidence="7">The sequence shown here is derived from an EMBL/GenBank/DDBJ whole genome shotgun (WGS) entry which is preliminary data.</text>
</comment>
<evidence type="ECO:0000313" key="8">
    <source>
        <dbReference type="Proteomes" id="UP000246278"/>
    </source>
</evidence>
<feature type="binding site" evidence="3 5">
    <location>
        <position position="18"/>
    </location>
    <ligand>
        <name>substrate</name>
    </ligand>
</feature>
<reference evidence="8" key="1">
    <citation type="submission" date="2017-10" db="EMBL/GenBank/DDBJ databases">
        <authorList>
            <person name="Gaisin V.A."/>
            <person name="Rysina M.S."/>
            <person name="Grouzdev D.S."/>
        </authorList>
    </citation>
    <scope>NUCLEOTIDE SEQUENCE [LARGE SCALE GENOMIC DNA]</scope>
    <source>
        <strain evidence="8">V1</strain>
    </source>
</reference>
<organism evidence="7 8">
    <name type="scientific">Prosthecochloris marina</name>
    <dbReference type="NCBI Taxonomy" id="2017681"/>
    <lineage>
        <taxon>Bacteria</taxon>
        <taxon>Pseudomonadati</taxon>
        <taxon>Chlorobiota</taxon>
        <taxon>Chlorobiia</taxon>
        <taxon>Chlorobiales</taxon>
        <taxon>Chlorobiaceae</taxon>
        <taxon>Prosthecochloris</taxon>
    </lineage>
</organism>
<dbReference type="InterPro" id="IPR024694">
    <property type="entry name" value="PurE_prokaryotes"/>
</dbReference>
<dbReference type="OrthoDB" id="9791908at2"/>
<feature type="binding site" evidence="3 5">
    <location>
        <position position="21"/>
    </location>
    <ligand>
        <name>substrate</name>
    </ligand>
</feature>
<accession>A0A317T7D3</accession>
<dbReference type="InterPro" id="IPR000031">
    <property type="entry name" value="PurE_dom"/>
</dbReference>
<dbReference type="NCBIfam" id="TIGR01162">
    <property type="entry name" value="purE"/>
    <property type="match status" value="1"/>
</dbReference>
<feature type="domain" description="PurE" evidence="6">
    <location>
        <begin position="10"/>
        <end position="159"/>
    </location>
</feature>
<proteinExistence type="inferred from homology"/>
<dbReference type="Gene3D" id="3.40.50.1970">
    <property type="match status" value="1"/>
</dbReference>
<gene>
    <name evidence="3 7" type="primary">purE</name>
    <name evidence="7" type="ORF">CR164_07620</name>
</gene>
<evidence type="ECO:0000259" key="6">
    <source>
        <dbReference type="SMART" id="SM01001"/>
    </source>
</evidence>
<evidence type="ECO:0000256" key="1">
    <source>
        <dbReference type="ARBA" id="ARBA00022755"/>
    </source>
</evidence>
<dbReference type="UniPathway" id="UPA00074">
    <property type="reaction ID" value="UER00943"/>
</dbReference>
<dbReference type="GO" id="GO:0034023">
    <property type="term" value="F:5-(carboxyamino)imidazole ribonucleotide mutase activity"/>
    <property type="evidence" value="ECO:0007669"/>
    <property type="project" value="UniProtKB-UniRule"/>
</dbReference>
<dbReference type="GO" id="GO:0006189">
    <property type="term" value="P:'de novo' IMP biosynthetic process"/>
    <property type="evidence" value="ECO:0007669"/>
    <property type="project" value="UniProtKB-UniRule"/>
</dbReference>
<dbReference type="Pfam" id="PF00731">
    <property type="entry name" value="AIRC"/>
    <property type="match status" value="1"/>
</dbReference>
<comment type="catalytic activity">
    <reaction evidence="3 4">
        <text>5-carboxyamino-1-(5-phospho-D-ribosyl)imidazole + H(+) = 5-amino-1-(5-phospho-D-ribosyl)imidazole-4-carboxylate</text>
        <dbReference type="Rhea" id="RHEA:13193"/>
        <dbReference type="ChEBI" id="CHEBI:15378"/>
        <dbReference type="ChEBI" id="CHEBI:58730"/>
        <dbReference type="ChEBI" id="CHEBI:77657"/>
        <dbReference type="EC" id="5.4.99.18"/>
    </reaction>
</comment>
<dbReference type="SMART" id="SM01001">
    <property type="entry name" value="AIRC"/>
    <property type="match status" value="1"/>
</dbReference>
<dbReference type="EC" id="5.4.99.18" evidence="3 4"/>
<dbReference type="EMBL" id="PDNZ01000004">
    <property type="protein sequence ID" value="PWW82190.1"/>
    <property type="molecule type" value="Genomic_DNA"/>
</dbReference>
<evidence type="ECO:0000256" key="2">
    <source>
        <dbReference type="ARBA" id="ARBA00023235"/>
    </source>
</evidence>
<comment type="pathway">
    <text evidence="3 4">Purine metabolism; IMP biosynthesis via de novo pathway; 5-amino-1-(5-phospho-D-ribosyl)imidazole-4-carboxylate from 5-amino-1-(5-phospho-D-ribosyl)imidazole (N5-CAIR route): step 2/2.</text>
</comment>
<evidence type="ECO:0000256" key="5">
    <source>
        <dbReference type="PIRSR" id="PIRSR001338-1"/>
    </source>
</evidence>
<dbReference type="SUPFAM" id="SSF52255">
    <property type="entry name" value="N5-CAIR mutase (phosphoribosylaminoimidazole carboxylase, PurE)"/>
    <property type="match status" value="1"/>
</dbReference>
<dbReference type="AlphaFoldDB" id="A0A317T7D3"/>
<keyword evidence="8" id="KW-1185">Reference proteome</keyword>
<keyword evidence="2 3" id="KW-0413">Isomerase</keyword>
<evidence type="ECO:0000313" key="7">
    <source>
        <dbReference type="EMBL" id="PWW82190.1"/>
    </source>
</evidence>
<dbReference type="HAMAP" id="MF_01929">
    <property type="entry name" value="PurE_classI"/>
    <property type="match status" value="1"/>
</dbReference>
<dbReference type="InterPro" id="IPR033747">
    <property type="entry name" value="PurE_ClassI"/>
</dbReference>
<dbReference type="PANTHER" id="PTHR23046">
    <property type="entry name" value="PHOSPHORIBOSYLAMINOIMIDAZOLE CARBOXYLASE CATALYTIC SUBUNIT"/>
    <property type="match status" value="1"/>
</dbReference>
<keyword evidence="1 3" id="KW-0658">Purine biosynthesis</keyword>
<sequence>MTTPSNDSSPLVGILMGSDSDFDIMKEAASVFDEFNIPYEVSVISAHRTPKELERYATNAKDNGLKVIIAGAGGAAHLPGVTAALTVLPVIGVPIFSKKLNGQDSLYSIVQMPAGIPVATVGIDNARNGALMAVQILALTDPSIMSSLEGFRTKLAEASRMKNRKVQERLNAIS</sequence>
<comment type="similarity">
    <text evidence="3">Belongs to the AIR carboxylase family. Class I subfamily.</text>
</comment>
<evidence type="ECO:0000256" key="4">
    <source>
        <dbReference type="PIRNR" id="PIRNR001338"/>
    </source>
</evidence>
<name>A0A317T7D3_9CHLB</name>
<dbReference type="PIRSF" id="PIRSF001338">
    <property type="entry name" value="AIR_carboxylase"/>
    <property type="match status" value="1"/>
</dbReference>